<evidence type="ECO:0000313" key="6">
    <source>
        <dbReference type="Proteomes" id="UP001515500"/>
    </source>
</evidence>
<dbReference type="InterPro" id="IPR011993">
    <property type="entry name" value="PH-like_dom_sf"/>
</dbReference>
<proteinExistence type="predicted"/>
<feature type="domain" description="PP4R3 EVH1-like" evidence="5">
    <location>
        <begin position="15"/>
        <end position="114"/>
    </location>
</feature>
<accession>A0AB40C987</accession>
<feature type="domain" description="Serine/threonine-protein phosphatase 4 regulatory subunit 3-like central" evidence="4">
    <location>
        <begin position="181"/>
        <end position="667"/>
    </location>
</feature>
<feature type="compositionally biased region" description="Acidic residues" evidence="3">
    <location>
        <begin position="746"/>
        <end position="757"/>
    </location>
</feature>
<feature type="compositionally biased region" description="Polar residues" evidence="3">
    <location>
        <begin position="824"/>
        <end position="836"/>
    </location>
</feature>
<dbReference type="Pfam" id="PF04802">
    <property type="entry name" value="PP4R3"/>
    <property type="match status" value="1"/>
</dbReference>
<reference evidence="7" key="1">
    <citation type="submission" date="2025-08" db="UniProtKB">
        <authorList>
            <consortium name="RefSeq"/>
        </authorList>
    </citation>
    <scope>IDENTIFICATION</scope>
</reference>
<gene>
    <name evidence="7" type="primary">LOC120273735</name>
</gene>
<dbReference type="InterPro" id="IPR051137">
    <property type="entry name" value="PP4R3-like"/>
</dbReference>
<feature type="compositionally biased region" description="Basic and acidic residues" evidence="3">
    <location>
        <begin position="783"/>
        <end position="795"/>
    </location>
</feature>
<dbReference type="InterPro" id="IPR006887">
    <property type="entry name" value="P4R3-like_central_dom"/>
</dbReference>
<dbReference type="GO" id="GO:0030289">
    <property type="term" value="C:protein phosphatase 4 complex"/>
    <property type="evidence" value="ECO:0007669"/>
    <property type="project" value="TreeGrafter"/>
</dbReference>
<feature type="compositionally biased region" description="Polar residues" evidence="3">
    <location>
        <begin position="802"/>
        <end position="811"/>
    </location>
</feature>
<dbReference type="GO" id="GO:0072542">
    <property type="term" value="F:protein phosphatase activator activity"/>
    <property type="evidence" value="ECO:0007669"/>
    <property type="project" value="TreeGrafter"/>
</dbReference>
<dbReference type="PANTHER" id="PTHR23318">
    <property type="entry name" value="ATP SYNTHASE GAMMA-RELATED"/>
    <property type="match status" value="1"/>
</dbReference>
<dbReference type="SUPFAM" id="SSF48371">
    <property type="entry name" value="ARM repeat"/>
    <property type="match status" value="1"/>
</dbReference>
<evidence type="ECO:0000256" key="2">
    <source>
        <dbReference type="ARBA" id="ARBA00023242"/>
    </source>
</evidence>
<dbReference type="RefSeq" id="XP_039136373.1">
    <property type="nucleotide sequence ID" value="XM_039280439.1"/>
</dbReference>
<keyword evidence="6" id="KW-1185">Reference proteome</keyword>
<feature type="compositionally biased region" description="Acidic residues" evidence="3">
    <location>
        <begin position="694"/>
        <end position="709"/>
    </location>
</feature>
<dbReference type="AlphaFoldDB" id="A0AB40C987"/>
<feature type="compositionally biased region" description="Polar residues" evidence="3">
    <location>
        <begin position="882"/>
        <end position="902"/>
    </location>
</feature>
<sequence length="902" mass="102583">MGEQGKANGSINSMQRVKVYQLKHDGKWDDKGTGHVSVDYLERSEDLGLIVIDEEDHNTLISHRISSDEIYRKQEDTIISWRDPELSTEVALSFQEPTGCSYIWDHICGVQRNLHFNTLSNLEVGPRPTMETFDSVGRSHSNDEPFHAVNSELQELPSVELSTLPLILKTLLECGVTDPLRVADLILQDLEFFPKLVDLFRMCEDSENMDGLHMIFRLVKAIRMCWFKVDLHFALPAFQDFVGQILLYFSRLGYTDDPDIPQVQNHRSFLKEHAIFKEAIPIKDPLVLSKIHQTYRIGYIKDVILPRVLDEATIASLSAIIQANNATVVLLLKDDTSFIQELFARMKSPSISDESKRNLVLFFHEFCALSKSLALGQQMRLFRDLASEGVFDIITSMLQSQDRKLVSIGTDLLLLFLNQDPNLLRSYVIQPEGNALLGLLVKGLVTDFGEDMHCQFLEIVRILLDSHTLSGSQSFQRDTIIDIFYEKHLDQLIDVITSSCPSTSISHKSSKSVSSSRRLNARGVTKPEILLNICELLCFCVLHHPYRIKCNFLMNNVIEKVLLLTRRREKFLVVAAIRFMRAIVSRNDDHLFRHIVKNNLLKPIIDSFIGNGSRYNMLHSGVLELLEYIRKENIKILILYVVDTFWVQLMRFEHLGSIQGLRVKYEQTLESCDIKNGPNVTDPRKRIDERALEKEEEDYFNEDSDEEDSTTAHSSRTWDQRTRTSLPNGNKANYSSLRPASGGLVDYEDDDDEDDDYNPPPRKPEASGGDDRESTKSKRKLTSKADCEDKDFEIGKKRRLDQNFSDSNNVSPPAGSLCTDIDFPNNTQLCDATLTTENDDRLHENRGDDEESPSSQNCHESQPEAADMRQSSSDDCPLAAPMNNSSPDMVVNGASSEPYSVR</sequence>
<evidence type="ECO:0000259" key="5">
    <source>
        <dbReference type="Pfam" id="PF22972"/>
    </source>
</evidence>
<evidence type="ECO:0000256" key="1">
    <source>
        <dbReference type="ARBA" id="ARBA00004123"/>
    </source>
</evidence>
<evidence type="ECO:0000259" key="4">
    <source>
        <dbReference type="Pfam" id="PF04802"/>
    </source>
</evidence>
<feature type="compositionally biased region" description="Polar residues" evidence="3">
    <location>
        <begin position="723"/>
        <end position="738"/>
    </location>
</feature>
<evidence type="ECO:0000313" key="7">
    <source>
        <dbReference type="RefSeq" id="XP_039136373.1"/>
    </source>
</evidence>
<dbReference type="PANTHER" id="PTHR23318:SF0">
    <property type="entry name" value="SERINE_THREONINE-PROTEIN PHOSPHATASE 4 REGULATORY SUBUNIT 3"/>
    <property type="match status" value="1"/>
</dbReference>
<protein>
    <submittedName>
        <fullName evidence="7">Serine/threonine-protein phosphatase 4 regulatory subunit 3-like</fullName>
    </submittedName>
</protein>
<dbReference type="Proteomes" id="UP001515500">
    <property type="component" value="Chromosome 12"/>
</dbReference>
<feature type="compositionally biased region" description="Basic and acidic residues" evidence="3">
    <location>
        <begin position="762"/>
        <end position="776"/>
    </location>
</feature>
<evidence type="ECO:0000256" key="3">
    <source>
        <dbReference type="SAM" id="MobiDB-lite"/>
    </source>
</evidence>
<feature type="region of interest" description="Disordered" evidence="3">
    <location>
        <begin position="691"/>
        <end position="902"/>
    </location>
</feature>
<dbReference type="GO" id="GO:0005654">
    <property type="term" value="C:nucleoplasm"/>
    <property type="evidence" value="ECO:0007669"/>
    <property type="project" value="TreeGrafter"/>
</dbReference>
<dbReference type="InterPro" id="IPR055236">
    <property type="entry name" value="EVH1_PP4R3"/>
</dbReference>
<dbReference type="SUPFAM" id="SSF50729">
    <property type="entry name" value="PH domain-like"/>
    <property type="match status" value="1"/>
</dbReference>
<keyword evidence="2" id="KW-0539">Nucleus</keyword>
<dbReference type="Pfam" id="PF22972">
    <property type="entry name" value="EVH1_PP4R3"/>
    <property type="match status" value="1"/>
</dbReference>
<dbReference type="InterPro" id="IPR016024">
    <property type="entry name" value="ARM-type_fold"/>
</dbReference>
<dbReference type="Gene3D" id="2.30.29.30">
    <property type="entry name" value="Pleckstrin-homology domain (PH domain)/Phosphotyrosine-binding domain (PTB)"/>
    <property type="match status" value="1"/>
</dbReference>
<name>A0AB40C987_DIOCR</name>
<dbReference type="GeneID" id="120273735"/>
<comment type="subcellular location">
    <subcellularLocation>
        <location evidence="1">Nucleus</location>
    </subcellularLocation>
</comment>
<organism evidence="6 7">
    <name type="scientific">Dioscorea cayennensis subsp. rotundata</name>
    <name type="common">White Guinea yam</name>
    <name type="synonym">Dioscorea rotundata</name>
    <dbReference type="NCBI Taxonomy" id="55577"/>
    <lineage>
        <taxon>Eukaryota</taxon>
        <taxon>Viridiplantae</taxon>
        <taxon>Streptophyta</taxon>
        <taxon>Embryophyta</taxon>
        <taxon>Tracheophyta</taxon>
        <taxon>Spermatophyta</taxon>
        <taxon>Magnoliopsida</taxon>
        <taxon>Liliopsida</taxon>
        <taxon>Dioscoreales</taxon>
        <taxon>Dioscoreaceae</taxon>
        <taxon>Dioscorea</taxon>
    </lineage>
</organism>